<proteinExistence type="predicted"/>
<sequence>MLPYVAFAIIRHTFLLSHSEKVQIWNSIENLLADNHVEVREHAAGVLASLMKGGDEELSRVFRDRAYSEAQSILSKRKQRKLGSGQSIASIHGTILALAASVLSSPYDMPR</sequence>
<dbReference type="InterPro" id="IPR035309">
    <property type="entry name" value="PSME4"/>
</dbReference>
<dbReference type="Proteomes" id="UP001412067">
    <property type="component" value="Unassembled WGS sequence"/>
</dbReference>
<comment type="caution">
    <text evidence="1">The sequence shown here is derived from an EMBL/GenBank/DDBJ whole genome shotgun (WGS) entry which is preliminary data.</text>
</comment>
<name>A0ABR2LC93_9ASPA</name>
<accession>A0ABR2LC93</accession>
<reference evidence="1 2" key="1">
    <citation type="journal article" date="2022" name="Nat. Plants">
        <title>Genomes of leafy and leafless Platanthera orchids illuminate the evolution of mycoheterotrophy.</title>
        <authorList>
            <person name="Li M.H."/>
            <person name="Liu K.W."/>
            <person name="Li Z."/>
            <person name="Lu H.C."/>
            <person name="Ye Q.L."/>
            <person name="Zhang D."/>
            <person name="Wang J.Y."/>
            <person name="Li Y.F."/>
            <person name="Zhong Z.M."/>
            <person name="Liu X."/>
            <person name="Yu X."/>
            <person name="Liu D.K."/>
            <person name="Tu X.D."/>
            <person name="Liu B."/>
            <person name="Hao Y."/>
            <person name="Liao X.Y."/>
            <person name="Jiang Y.T."/>
            <person name="Sun W.H."/>
            <person name="Chen J."/>
            <person name="Chen Y.Q."/>
            <person name="Ai Y."/>
            <person name="Zhai J.W."/>
            <person name="Wu S.S."/>
            <person name="Zhou Z."/>
            <person name="Hsiao Y.Y."/>
            <person name="Wu W.L."/>
            <person name="Chen Y.Y."/>
            <person name="Lin Y.F."/>
            <person name="Hsu J.L."/>
            <person name="Li C.Y."/>
            <person name="Wang Z.W."/>
            <person name="Zhao X."/>
            <person name="Zhong W.Y."/>
            <person name="Ma X.K."/>
            <person name="Ma L."/>
            <person name="Huang J."/>
            <person name="Chen G.Z."/>
            <person name="Huang M.Z."/>
            <person name="Huang L."/>
            <person name="Peng D.H."/>
            <person name="Luo Y.B."/>
            <person name="Zou S.Q."/>
            <person name="Chen S.P."/>
            <person name="Lan S."/>
            <person name="Tsai W.C."/>
            <person name="Van de Peer Y."/>
            <person name="Liu Z.J."/>
        </authorList>
    </citation>
    <scope>NUCLEOTIDE SEQUENCE [LARGE SCALE GENOMIC DNA]</scope>
    <source>
        <strain evidence="1">Lor288</strain>
    </source>
</reference>
<keyword evidence="2" id="KW-1185">Reference proteome</keyword>
<dbReference type="EMBL" id="JBBWWR010000021">
    <property type="protein sequence ID" value="KAK8937703.1"/>
    <property type="molecule type" value="Genomic_DNA"/>
</dbReference>
<dbReference type="PANTHER" id="PTHR32170">
    <property type="entry name" value="PROTEASOME ACTIVATOR COMPLEX SUBUNIT 4"/>
    <property type="match status" value="1"/>
</dbReference>
<protein>
    <submittedName>
        <fullName evidence="1">Uncharacterized protein</fullName>
    </submittedName>
</protein>
<evidence type="ECO:0000313" key="1">
    <source>
        <dbReference type="EMBL" id="KAK8937703.1"/>
    </source>
</evidence>
<gene>
    <name evidence="1" type="ORF">KSP40_PGU001321</name>
</gene>
<dbReference type="PANTHER" id="PTHR32170:SF3">
    <property type="entry name" value="PROTEASOME ACTIVATOR COMPLEX SUBUNIT 4"/>
    <property type="match status" value="1"/>
</dbReference>
<evidence type="ECO:0000313" key="2">
    <source>
        <dbReference type="Proteomes" id="UP001412067"/>
    </source>
</evidence>
<organism evidence="1 2">
    <name type="scientific">Platanthera guangdongensis</name>
    <dbReference type="NCBI Taxonomy" id="2320717"/>
    <lineage>
        <taxon>Eukaryota</taxon>
        <taxon>Viridiplantae</taxon>
        <taxon>Streptophyta</taxon>
        <taxon>Embryophyta</taxon>
        <taxon>Tracheophyta</taxon>
        <taxon>Spermatophyta</taxon>
        <taxon>Magnoliopsida</taxon>
        <taxon>Liliopsida</taxon>
        <taxon>Asparagales</taxon>
        <taxon>Orchidaceae</taxon>
        <taxon>Orchidoideae</taxon>
        <taxon>Orchideae</taxon>
        <taxon>Orchidinae</taxon>
        <taxon>Platanthera</taxon>
    </lineage>
</organism>